<reference evidence="1" key="1">
    <citation type="journal article" date="2023" name="Mol. Phylogenet. Evol.">
        <title>Genome-scale phylogeny and comparative genomics of the fungal order Sordariales.</title>
        <authorList>
            <person name="Hensen N."/>
            <person name="Bonometti L."/>
            <person name="Westerberg I."/>
            <person name="Brannstrom I.O."/>
            <person name="Guillou S."/>
            <person name="Cros-Aarteil S."/>
            <person name="Calhoun S."/>
            <person name="Haridas S."/>
            <person name="Kuo A."/>
            <person name="Mondo S."/>
            <person name="Pangilinan J."/>
            <person name="Riley R."/>
            <person name="LaButti K."/>
            <person name="Andreopoulos B."/>
            <person name="Lipzen A."/>
            <person name="Chen C."/>
            <person name="Yan M."/>
            <person name="Daum C."/>
            <person name="Ng V."/>
            <person name="Clum A."/>
            <person name="Steindorff A."/>
            <person name="Ohm R.A."/>
            <person name="Martin F."/>
            <person name="Silar P."/>
            <person name="Natvig D.O."/>
            <person name="Lalanne C."/>
            <person name="Gautier V."/>
            <person name="Ament-Velasquez S.L."/>
            <person name="Kruys A."/>
            <person name="Hutchinson M.I."/>
            <person name="Powell A.J."/>
            <person name="Barry K."/>
            <person name="Miller A.N."/>
            <person name="Grigoriev I.V."/>
            <person name="Debuchy R."/>
            <person name="Gladieux P."/>
            <person name="Hiltunen Thoren M."/>
            <person name="Johannesson H."/>
        </authorList>
    </citation>
    <scope>NUCLEOTIDE SEQUENCE</scope>
    <source>
        <strain evidence="1">CBS 955.72</strain>
    </source>
</reference>
<proteinExistence type="predicted"/>
<organism evidence="1 2">
    <name type="scientific">Lasiosphaeria hispida</name>
    <dbReference type="NCBI Taxonomy" id="260671"/>
    <lineage>
        <taxon>Eukaryota</taxon>
        <taxon>Fungi</taxon>
        <taxon>Dikarya</taxon>
        <taxon>Ascomycota</taxon>
        <taxon>Pezizomycotina</taxon>
        <taxon>Sordariomycetes</taxon>
        <taxon>Sordariomycetidae</taxon>
        <taxon>Sordariales</taxon>
        <taxon>Lasiosphaeriaceae</taxon>
        <taxon>Lasiosphaeria</taxon>
    </lineage>
</organism>
<gene>
    <name evidence="1" type="ORF">B0T25DRAFT_617400</name>
</gene>
<reference evidence="1" key="2">
    <citation type="submission" date="2023-06" db="EMBL/GenBank/DDBJ databases">
        <authorList>
            <consortium name="Lawrence Berkeley National Laboratory"/>
            <person name="Haridas S."/>
            <person name="Hensen N."/>
            <person name="Bonometti L."/>
            <person name="Westerberg I."/>
            <person name="Brannstrom I.O."/>
            <person name="Guillou S."/>
            <person name="Cros-Aarteil S."/>
            <person name="Calhoun S."/>
            <person name="Kuo A."/>
            <person name="Mondo S."/>
            <person name="Pangilinan J."/>
            <person name="Riley R."/>
            <person name="Labutti K."/>
            <person name="Andreopoulos B."/>
            <person name="Lipzen A."/>
            <person name="Chen C."/>
            <person name="Yanf M."/>
            <person name="Daum C."/>
            <person name="Ng V."/>
            <person name="Clum A."/>
            <person name="Steindorff A."/>
            <person name="Ohm R."/>
            <person name="Martin F."/>
            <person name="Silar P."/>
            <person name="Natvig D."/>
            <person name="Lalanne C."/>
            <person name="Gautier V."/>
            <person name="Ament-Velasquez S.L."/>
            <person name="Kruys A."/>
            <person name="Hutchinson M.I."/>
            <person name="Powell A.J."/>
            <person name="Barry K."/>
            <person name="Miller A.N."/>
            <person name="Grigoriev I.V."/>
            <person name="Debuchy R."/>
            <person name="Gladieux P."/>
            <person name="Thoren M.H."/>
            <person name="Johannesson H."/>
        </authorList>
    </citation>
    <scope>NUCLEOTIDE SEQUENCE</scope>
    <source>
        <strain evidence="1">CBS 955.72</strain>
    </source>
</reference>
<sequence length="173" mass="19136">MDAVDELRRATLAKAICMVVSRDHRGVKYHDPDRTDSWVETTFETNVFSIVDRDRSIHGLYRLPSNSKYTIVHVPRVSYIAKTHPDGGDGGDIKLGAQHNLLKVLFGPVQLLSGAVTLYKARADQIARFGIGAFGLTVIPYIFMSAVNTLATLACPEYPTLYLIRTPCLEAAE</sequence>
<name>A0AAJ0H752_9PEZI</name>
<dbReference type="Proteomes" id="UP001275084">
    <property type="component" value="Unassembled WGS sequence"/>
</dbReference>
<accession>A0AAJ0H752</accession>
<protein>
    <submittedName>
        <fullName evidence="1">Uncharacterized protein</fullName>
    </submittedName>
</protein>
<evidence type="ECO:0000313" key="2">
    <source>
        <dbReference type="Proteomes" id="UP001275084"/>
    </source>
</evidence>
<dbReference type="AlphaFoldDB" id="A0AAJ0H752"/>
<keyword evidence="2" id="KW-1185">Reference proteome</keyword>
<evidence type="ECO:0000313" key="1">
    <source>
        <dbReference type="EMBL" id="KAK3341900.1"/>
    </source>
</evidence>
<comment type="caution">
    <text evidence="1">The sequence shown here is derived from an EMBL/GenBank/DDBJ whole genome shotgun (WGS) entry which is preliminary data.</text>
</comment>
<dbReference type="EMBL" id="JAUIQD010000008">
    <property type="protein sequence ID" value="KAK3341900.1"/>
    <property type="molecule type" value="Genomic_DNA"/>
</dbReference>